<keyword evidence="1" id="KW-0812">Transmembrane</keyword>
<dbReference type="GO" id="GO:0005886">
    <property type="term" value="C:plasma membrane"/>
    <property type="evidence" value="ECO:0007669"/>
    <property type="project" value="UniProtKB-SubCell"/>
</dbReference>
<dbReference type="GO" id="GO:0009252">
    <property type="term" value="P:peptidoglycan biosynthetic process"/>
    <property type="evidence" value="ECO:0007669"/>
    <property type="project" value="UniProtKB-UniRule"/>
</dbReference>
<accession>A0A7X2ZAA6</accession>
<dbReference type="GO" id="GO:0071555">
    <property type="term" value="P:cell wall organization"/>
    <property type="evidence" value="ECO:0007669"/>
    <property type="project" value="UniProtKB-KW"/>
</dbReference>
<keyword evidence="1" id="KW-0813">Transport</keyword>
<name>A0A7X2ZAA6_9BACL</name>
<reference evidence="2 3" key="1">
    <citation type="submission" date="2019-11" db="EMBL/GenBank/DDBJ databases">
        <title>Draft genome sequences of five Paenibacillus species of dairy origin.</title>
        <authorList>
            <person name="Olajide A.M."/>
            <person name="Chen S."/>
            <person name="Lapointe G."/>
        </authorList>
    </citation>
    <scope>NUCLEOTIDE SEQUENCE [LARGE SCALE GENOMIC DNA]</scope>
    <source>
        <strain evidence="2 3">2CS3</strain>
    </source>
</reference>
<dbReference type="UniPathway" id="UPA00219"/>
<keyword evidence="3" id="KW-1185">Reference proteome</keyword>
<evidence type="ECO:0000313" key="2">
    <source>
        <dbReference type="EMBL" id="MUG70426.1"/>
    </source>
</evidence>
<comment type="function">
    <text evidence="1">Involved in peptidoglycan biosynthesis. Transports lipid-linked peptidoglycan precursors from the inner to the outer leaflet of the cytoplasmic membrane.</text>
</comment>
<evidence type="ECO:0000313" key="3">
    <source>
        <dbReference type="Proteomes" id="UP000450917"/>
    </source>
</evidence>
<comment type="caution">
    <text evidence="2">The sequence shown here is derived from an EMBL/GenBank/DDBJ whole genome shotgun (WGS) entry which is preliminary data.</text>
</comment>
<dbReference type="EMBL" id="WNZX01000004">
    <property type="protein sequence ID" value="MUG70426.1"/>
    <property type="molecule type" value="Genomic_DNA"/>
</dbReference>
<comment type="subcellular location">
    <subcellularLocation>
        <location evidence="1">Cell membrane</location>
        <topology evidence="1">Multi-pass membrane protein</topology>
    </subcellularLocation>
</comment>
<keyword evidence="1" id="KW-1003">Cell membrane</keyword>
<comment type="similarity">
    <text evidence="1">Belongs to the Amj family.</text>
</comment>
<dbReference type="GO" id="GO:0008360">
    <property type="term" value="P:regulation of cell shape"/>
    <property type="evidence" value="ECO:0007669"/>
    <property type="project" value="UniProtKB-KW"/>
</dbReference>
<keyword evidence="1" id="KW-0133">Cell shape</keyword>
<comment type="pathway">
    <text evidence="1">Cell wall biogenesis; peptidoglycan biosynthesis.</text>
</comment>
<organism evidence="2 3">
    <name type="scientific">Paenibacillus validus</name>
    <dbReference type="NCBI Taxonomy" id="44253"/>
    <lineage>
        <taxon>Bacteria</taxon>
        <taxon>Bacillati</taxon>
        <taxon>Bacillota</taxon>
        <taxon>Bacilli</taxon>
        <taxon>Bacillales</taxon>
        <taxon>Paenibacillaceae</taxon>
        <taxon>Paenibacillus</taxon>
    </lineage>
</organism>
<gene>
    <name evidence="1" type="primary">amj</name>
    <name evidence="2" type="ORF">GNP93_07005</name>
</gene>
<keyword evidence="1" id="KW-0961">Cell wall biogenesis/degradation</keyword>
<dbReference type="Proteomes" id="UP000450917">
    <property type="component" value="Unassembled WGS sequence"/>
</dbReference>
<dbReference type="Pfam" id="PF10997">
    <property type="entry name" value="Amj"/>
    <property type="match status" value="1"/>
</dbReference>
<dbReference type="RefSeq" id="WP_141333921.1">
    <property type="nucleotide sequence ID" value="NZ_JBDLZV010000001.1"/>
</dbReference>
<dbReference type="HAMAP" id="MF_02077">
    <property type="entry name" value="Amj_flippase"/>
    <property type="match status" value="1"/>
</dbReference>
<sequence>MISTLMWVCILTLVIHSVETLSYAIRLSGVRAGKLAVALSITGVVVLVSRTANLIQAPLTAKLIDQAKGSESFPLETYFRYILGASSLGTLVAIALFPTFVFLFARVIAHLEIEGSIPKLISSVTVDKIRHAKHHLRKPRLSMLRSLRYYGIPKRLLVLNAVVTAIYTVGVLSSLYAAHLVPAYSMTASQSSGLINGIATIMMTVFVDPQLALITDKAIANAEARSKLGRIFGLLMISRFAGTLLAQLFFLPGAYWVSLVVQWL</sequence>
<feature type="transmembrane region" description="Helical" evidence="1">
    <location>
        <begin position="156"/>
        <end position="181"/>
    </location>
</feature>
<comment type="caution">
    <text evidence="1">Lacks conserved residue(s) required for the propagation of feature annotation.</text>
</comment>
<keyword evidence="1" id="KW-1133">Transmembrane helix</keyword>
<feature type="transmembrane region" description="Helical" evidence="1">
    <location>
        <begin position="193"/>
        <end position="214"/>
    </location>
</feature>
<dbReference type="InterPro" id="IPR021260">
    <property type="entry name" value="Amj"/>
</dbReference>
<feature type="transmembrane region" description="Helical" evidence="1">
    <location>
        <begin position="78"/>
        <end position="105"/>
    </location>
</feature>
<feature type="transmembrane region" description="Helical" evidence="1">
    <location>
        <begin position="234"/>
        <end position="257"/>
    </location>
</feature>
<keyword evidence="1" id="KW-0573">Peptidoglycan synthesis</keyword>
<proteinExistence type="inferred from homology"/>
<keyword evidence="1" id="KW-0472">Membrane</keyword>
<protein>
    <recommendedName>
        <fullName evidence="1">Lipid II flippase Amj</fullName>
    </recommendedName>
</protein>
<evidence type="ECO:0000256" key="1">
    <source>
        <dbReference type="HAMAP-Rule" id="MF_02077"/>
    </source>
</evidence>
<dbReference type="GO" id="GO:0015648">
    <property type="term" value="F:lipid-linked peptidoglycan transporter activity"/>
    <property type="evidence" value="ECO:0007669"/>
    <property type="project" value="UniProtKB-UniRule"/>
</dbReference>
<dbReference type="AlphaFoldDB" id="A0A7X2ZAA6"/>